<dbReference type="Proteomes" id="UP000254677">
    <property type="component" value="Unassembled WGS sequence"/>
</dbReference>
<evidence type="ECO:0000313" key="2">
    <source>
        <dbReference type="EMBL" id="STX40833.1"/>
    </source>
</evidence>
<dbReference type="Pfam" id="PF01863">
    <property type="entry name" value="YgjP-like"/>
    <property type="match status" value="1"/>
</dbReference>
<dbReference type="PANTHER" id="PTHR30399:SF1">
    <property type="entry name" value="UTP PYROPHOSPHATASE"/>
    <property type="match status" value="1"/>
</dbReference>
<name>A0A378IZE2_9GAMM</name>
<dbReference type="RefSeq" id="WP_115220363.1">
    <property type="nucleotide sequence ID" value="NZ_UGOA01000001.1"/>
</dbReference>
<dbReference type="OrthoDB" id="9811177at2"/>
<evidence type="ECO:0000259" key="1">
    <source>
        <dbReference type="Pfam" id="PF01863"/>
    </source>
</evidence>
<organism evidence="2 3">
    <name type="scientific">Legionella donaldsonii</name>
    <dbReference type="NCBI Taxonomy" id="45060"/>
    <lineage>
        <taxon>Bacteria</taxon>
        <taxon>Pseudomonadati</taxon>
        <taxon>Pseudomonadota</taxon>
        <taxon>Gammaproteobacteria</taxon>
        <taxon>Legionellales</taxon>
        <taxon>Legionellaceae</taxon>
        <taxon>Legionella</taxon>
    </lineage>
</organism>
<proteinExistence type="predicted"/>
<dbReference type="PANTHER" id="PTHR30399">
    <property type="entry name" value="UNCHARACTERIZED PROTEIN YGJP"/>
    <property type="match status" value="1"/>
</dbReference>
<dbReference type="InterPro" id="IPR002725">
    <property type="entry name" value="YgjP-like_metallopeptidase"/>
</dbReference>
<sequence length="235" mass="27664">MSHNQLEIDGIVINIIRKPIKNIHLRIYPPHGEVRVSVPLRFSMALIHRQLEAKSAWIHAQRARLTQNPPQPSPRFESGEHHYFLGKSFAFVIHENSQQAKIVIDDRFIHCFTKADSTVTIREVLLKSWYREQMKAVLPQLLQKWEPIIGVNVNSWGIKLMKTRWGSCNVRAQRIWLNLNLIKKPLVCLEYVLVHEMVHLLEASHNKRFHALMTRFMPQWRDYQKQLENPMVSSS</sequence>
<keyword evidence="3" id="KW-1185">Reference proteome</keyword>
<dbReference type="CDD" id="cd07344">
    <property type="entry name" value="M48_yhfN_like"/>
    <property type="match status" value="1"/>
</dbReference>
<keyword evidence="2" id="KW-0378">Hydrolase</keyword>
<dbReference type="InterPro" id="IPR053136">
    <property type="entry name" value="UTP_pyrophosphatase-like"/>
</dbReference>
<feature type="domain" description="YgjP-like metallopeptidase" evidence="1">
    <location>
        <begin position="24"/>
        <end position="229"/>
    </location>
</feature>
<dbReference type="Gene3D" id="3.30.2010.10">
    <property type="entry name" value="Metalloproteases ('zincins'), catalytic domain"/>
    <property type="match status" value="1"/>
</dbReference>
<evidence type="ECO:0000313" key="3">
    <source>
        <dbReference type="Proteomes" id="UP000254677"/>
    </source>
</evidence>
<dbReference type="GO" id="GO:0016787">
    <property type="term" value="F:hydrolase activity"/>
    <property type="evidence" value="ECO:0007669"/>
    <property type="project" value="UniProtKB-KW"/>
</dbReference>
<protein>
    <submittedName>
        <fullName evidence="2">Metal-dependent hydrolase</fullName>
    </submittedName>
</protein>
<reference evidence="2 3" key="1">
    <citation type="submission" date="2018-06" db="EMBL/GenBank/DDBJ databases">
        <authorList>
            <consortium name="Pathogen Informatics"/>
            <person name="Doyle S."/>
        </authorList>
    </citation>
    <scope>NUCLEOTIDE SEQUENCE [LARGE SCALE GENOMIC DNA]</scope>
    <source>
        <strain evidence="2 3">NCTC13292</strain>
    </source>
</reference>
<dbReference type="EMBL" id="UGOA01000001">
    <property type="protein sequence ID" value="STX40833.1"/>
    <property type="molecule type" value="Genomic_DNA"/>
</dbReference>
<dbReference type="AlphaFoldDB" id="A0A378IZE2"/>
<gene>
    <name evidence="2" type="ORF">NCTC13292_00516</name>
</gene>
<accession>A0A378IZE2</accession>